<sequence length="719" mass="81183">MVRTYKPKTERCNINEENMKAAISDVISKKLSIRVAAGKYNVKTATLQHRIEKFRKSFEDSQASSSKSYSSKYTVAQVFSKQEEKMLTEYLLNCSKMHYGLSLQQLLVLAYEFAEYSGCKYPESWKKNKCAGKDWSRGFRMRNQELSLRKPENTSAARSFAFNRTAVNDFFDNYELVMLRYKFAPDRIINLDETGVTTVLSTPKVLAEKTQRQVGQMVSAERGELVTFCGIVTATGVALPPVYVFPRVHFKDHFLNGAPVGSLGLSNRSGWMTAELHVEVLKHIQRHTSCTKDNPILIICDNHESHVSIQAVNFCRDHGIVYLSLPPHTSHKLQPLDVSVFGPFKSKLKIAFNDWHIRNVGKTLSIYNIAELTKSAFLESFTPRNITSGFSKPGIWPFNRLAFGDDDFAPIEVFGARSQNEGDGGGLDLERLEVDFVGIETSQERVNENCAGDEILGSEADPLNHQSDIAAPPNLASSSSSVTSSPNVFPSTSETVLSPEAVRPYPKIVTNKKTSIKGREKGKSRIYTETPEKNRLEILQDKKERMRQLKMMKEKAKALKTAKNLLGLTETKKSRKKRVCLQSQSDSESSQNESIKLCDDYDNDLDELLDEETKEHSYAPDPENINIGDFLLIKFDKKKSTVYYVAKVLSKYNLTEYQVSYLRKKPGSCVFVFPNVEDLASVDFRDVVLQLPEPNFTKGTCRTSSHYTFSVNLSAYKVQ</sequence>
<dbReference type="InterPro" id="IPR004875">
    <property type="entry name" value="DDE_SF_endonuclease_dom"/>
</dbReference>
<name>A0AAV1KPX0_9NEOP</name>
<feature type="region of interest" description="Disordered" evidence="2">
    <location>
        <begin position="455"/>
        <end position="495"/>
    </location>
</feature>
<dbReference type="EMBL" id="CAVLGL010000079">
    <property type="protein sequence ID" value="CAK1585098.1"/>
    <property type="molecule type" value="Genomic_DNA"/>
</dbReference>
<organism evidence="5 7">
    <name type="scientific">Parnassius mnemosyne</name>
    <name type="common">clouded apollo</name>
    <dbReference type="NCBI Taxonomy" id="213953"/>
    <lineage>
        <taxon>Eukaryota</taxon>
        <taxon>Metazoa</taxon>
        <taxon>Ecdysozoa</taxon>
        <taxon>Arthropoda</taxon>
        <taxon>Hexapoda</taxon>
        <taxon>Insecta</taxon>
        <taxon>Pterygota</taxon>
        <taxon>Neoptera</taxon>
        <taxon>Endopterygota</taxon>
        <taxon>Lepidoptera</taxon>
        <taxon>Glossata</taxon>
        <taxon>Ditrysia</taxon>
        <taxon>Papilionoidea</taxon>
        <taxon>Papilionidae</taxon>
        <taxon>Parnassiinae</taxon>
        <taxon>Parnassini</taxon>
        <taxon>Parnassius</taxon>
        <taxon>Driopa</taxon>
    </lineage>
</organism>
<evidence type="ECO:0008006" key="8">
    <source>
        <dbReference type="Google" id="ProtNLM"/>
    </source>
</evidence>
<dbReference type="InterPro" id="IPR036397">
    <property type="entry name" value="RNaseH_sf"/>
</dbReference>
<dbReference type="SUPFAM" id="SSF46689">
    <property type="entry name" value="Homeodomain-like"/>
    <property type="match status" value="1"/>
</dbReference>
<keyword evidence="7" id="KW-1185">Reference proteome</keyword>
<gene>
    <name evidence="6" type="ORF">PARMNEM_LOCUS16583</name>
    <name evidence="5" type="ORF">PARMNEM_LOCUS6239</name>
</gene>
<evidence type="ECO:0000256" key="1">
    <source>
        <dbReference type="ARBA" id="ARBA00004123"/>
    </source>
</evidence>
<dbReference type="Pfam" id="PF05225">
    <property type="entry name" value="HTH_psq"/>
    <property type="match status" value="1"/>
</dbReference>
<feature type="domain" description="HTH psq-type" evidence="4">
    <location>
        <begin position="16"/>
        <end position="51"/>
    </location>
</feature>
<evidence type="ECO:0000259" key="3">
    <source>
        <dbReference type="Pfam" id="PF03184"/>
    </source>
</evidence>
<dbReference type="GO" id="GO:0003677">
    <property type="term" value="F:DNA binding"/>
    <property type="evidence" value="ECO:0007669"/>
    <property type="project" value="InterPro"/>
</dbReference>
<dbReference type="Gene3D" id="1.10.10.60">
    <property type="entry name" value="Homeodomain-like"/>
    <property type="match status" value="1"/>
</dbReference>
<dbReference type="AlphaFoldDB" id="A0AAV1KPX0"/>
<dbReference type="InterPro" id="IPR007889">
    <property type="entry name" value="HTH_Psq"/>
</dbReference>
<feature type="domain" description="DDE-1" evidence="3">
    <location>
        <begin position="257"/>
        <end position="390"/>
    </location>
</feature>
<evidence type="ECO:0000313" key="5">
    <source>
        <dbReference type="EMBL" id="CAK1585098.1"/>
    </source>
</evidence>
<dbReference type="PANTHER" id="PTHR19303">
    <property type="entry name" value="TRANSPOSON"/>
    <property type="match status" value="1"/>
</dbReference>
<dbReference type="Gene3D" id="3.30.420.10">
    <property type="entry name" value="Ribonuclease H-like superfamily/Ribonuclease H"/>
    <property type="match status" value="1"/>
</dbReference>
<dbReference type="InterPro" id="IPR009057">
    <property type="entry name" value="Homeodomain-like_sf"/>
</dbReference>
<dbReference type="EMBL" id="CAVLGL010000094">
    <property type="protein sequence ID" value="CAK1597356.1"/>
    <property type="molecule type" value="Genomic_DNA"/>
</dbReference>
<reference evidence="5 7" key="1">
    <citation type="submission" date="2023-11" db="EMBL/GenBank/DDBJ databases">
        <authorList>
            <person name="Hedman E."/>
            <person name="Englund M."/>
            <person name="Stromberg M."/>
            <person name="Nyberg Akerstrom W."/>
            <person name="Nylinder S."/>
            <person name="Jareborg N."/>
            <person name="Kallberg Y."/>
            <person name="Kronander E."/>
        </authorList>
    </citation>
    <scope>NUCLEOTIDE SEQUENCE [LARGE SCALE GENOMIC DNA]</scope>
</reference>
<feature type="compositionally biased region" description="Low complexity" evidence="2">
    <location>
        <begin position="477"/>
        <end position="493"/>
    </location>
</feature>
<accession>A0AAV1KPX0</accession>
<comment type="subcellular location">
    <subcellularLocation>
        <location evidence="1">Nucleus</location>
    </subcellularLocation>
</comment>
<evidence type="ECO:0000259" key="4">
    <source>
        <dbReference type="Pfam" id="PF05225"/>
    </source>
</evidence>
<evidence type="ECO:0000313" key="6">
    <source>
        <dbReference type="EMBL" id="CAK1597356.1"/>
    </source>
</evidence>
<dbReference type="InterPro" id="IPR050863">
    <property type="entry name" value="CenT-Element_Derived"/>
</dbReference>
<proteinExistence type="predicted"/>
<dbReference type="PANTHER" id="PTHR19303:SF74">
    <property type="entry name" value="POGO TRANSPOSABLE ELEMENT WITH KRAB DOMAIN"/>
    <property type="match status" value="1"/>
</dbReference>
<dbReference type="GO" id="GO:0005634">
    <property type="term" value="C:nucleus"/>
    <property type="evidence" value="ECO:0007669"/>
    <property type="project" value="UniProtKB-SubCell"/>
</dbReference>
<comment type="caution">
    <text evidence="5">The sequence shown here is derived from an EMBL/GenBank/DDBJ whole genome shotgun (WGS) entry which is preliminary data.</text>
</comment>
<evidence type="ECO:0000256" key="2">
    <source>
        <dbReference type="SAM" id="MobiDB-lite"/>
    </source>
</evidence>
<dbReference type="Proteomes" id="UP001314205">
    <property type="component" value="Unassembled WGS sequence"/>
</dbReference>
<evidence type="ECO:0000313" key="7">
    <source>
        <dbReference type="Proteomes" id="UP001314205"/>
    </source>
</evidence>
<dbReference type="Pfam" id="PF03184">
    <property type="entry name" value="DDE_1"/>
    <property type="match status" value="1"/>
</dbReference>
<protein>
    <recommendedName>
        <fullName evidence="8">DDE-1 domain-containing protein</fullName>
    </recommendedName>
</protein>